<name>A0A2K1IIP2_PHYPA</name>
<dbReference type="AlphaFoldDB" id="A0A2K1IIP2"/>
<keyword evidence="1" id="KW-1133">Transmembrane helix</keyword>
<proteinExistence type="predicted"/>
<keyword evidence="1" id="KW-0812">Transmembrane</keyword>
<protein>
    <submittedName>
        <fullName evidence="2 3">Uncharacterized protein</fullName>
    </submittedName>
</protein>
<dbReference type="Gramene" id="Pp3c23_9710V3.3">
    <property type="protein sequence ID" value="PAC:32950675.CDS.1"/>
    <property type="gene ID" value="Pp3c23_9710"/>
</dbReference>
<keyword evidence="4" id="KW-1185">Reference proteome</keyword>
<dbReference type="EnsemblPlants" id="Pp3c23_9710V3.3">
    <property type="protein sequence ID" value="PAC:32950675.CDS.1"/>
    <property type="gene ID" value="Pp3c23_9710"/>
</dbReference>
<reference evidence="3" key="3">
    <citation type="submission" date="2020-12" db="UniProtKB">
        <authorList>
            <consortium name="EnsemblPlants"/>
        </authorList>
    </citation>
    <scope>IDENTIFICATION</scope>
</reference>
<dbReference type="Gramene" id="Pp3c23_9710V3.1">
    <property type="protein sequence ID" value="PAC:32950673.CDS.1"/>
    <property type="gene ID" value="Pp3c23_9710"/>
</dbReference>
<gene>
    <name evidence="2" type="ORF">PHYPA_027838</name>
</gene>
<evidence type="ECO:0000313" key="2">
    <source>
        <dbReference type="EMBL" id="PNR29146.1"/>
    </source>
</evidence>
<dbReference type="InParanoid" id="A0A2K1IIP2"/>
<evidence type="ECO:0000313" key="3">
    <source>
        <dbReference type="EnsemblPlants" id="PAC:32950673.CDS.1"/>
    </source>
</evidence>
<dbReference type="EnsemblPlants" id="Pp3c23_9710V3.2">
    <property type="protein sequence ID" value="PAC:32950674.CDS.1"/>
    <property type="gene ID" value="Pp3c23_9710"/>
</dbReference>
<reference evidence="2 4" key="1">
    <citation type="journal article" date="2008" name="Science">
        <title>The Physcomitrella genome reveals evolutionary insights into the conquest of land by plants.</title>
        <authorList>
            <person name="Rensing S."/>
            <person name="Lang D."/>
            <person name="Zimmer A."/>
            <person name="Terry A."/>
            <person name="Salamov A."/>
            <person name="Shapiro H."/>
            <person name="Nishiyama T."/>
            <person name="Perroud P.-F."/>
            <person name="Lindquist E."/>
            <person name="Kamisugi Y."/>
            <person name="Tanahashi T."/>
            <person name="Sakakibara K."/>
            <person name="Fujita T."/>
            <person name="Oishi K."/>
            <person name="Shin-I T."/>
            <person name="Kuroki Y."/>
            <person name="Toyoda A."/>
            <person name="Suzuki Y."/>
            <person name="Hashimoto A."/>
            <person name="Yamaguchi K."/>
            <person name="Sugano A."/>
            <person name="Kohara Y."/>
            <person name="Fujiyama A."/>
            <person name="Anterola A."/>
            <person name="Aoki S."/>
            <person name="Ashton N."/>
            <person name="Barbazuk W.B."/>
            <person name="Barker E."/>
            <person name="Bennetzen J."/>
            <person name="Bezanilla M."/>
            <person name="Blankenship R."/>
            <person name="Cho S.H."/>
            <person name="Dutcher S."/>
            <person name="Estelle M."/>
            <person name="Fawcett J.A."/>
            <person name="Gundlach H."/>
            <person name="Hanada K."/>
            <person name="Heyl A."/>
            <person name="Hicks K.A."/>
            <person name="Hugh J."/>
            <person name="Lohr M."/>
            <person name="Mayer K."/>
            <person name="Melkozernov A."/>
            <person name="Murata T."/>
            <person name="Nelson D."/>
            <person name="Pils B."/>
            <person name="Prigge M."/>
            <person name="Reiss B."/>
            <person name="Renner T."/>
            <person name="Rombauts S."/>
            <person name="Rushton P."/>
            <person name="Sanderfoot A."/>
            <person name="Schween G."/>
            <person name="Shiu S.-H."/>
            <person name="Stueber K."/>
            <person name="Theodoulou F.L."/>
            <person name="Tu H."/>
            <person name="Van de Peer Y."/>
            <person name="Verrier P.J."/>
            <person name="Waters E."/>
            <person name="Wood A."/>
            <person name="Yang L."/>
            <person name="Cove D."/>
            <person name="Cuming A."/>
            <person name="Hasebe M."/>
            <person name="Lucas S."/>
            <person name="Mishler D.B."/>
            <person name="Reski R."/>
            <person name="Grigoriev I."/>
            <person name="Quatrano R.S."/>
            <person name="Boore J.L."/>
        </authorList>
    </citation>
    <scope>NUCLEOTIDE SEQUENCE [LARGE SCALE GENOMIC DNA]</scope>
    <source>
        <strain evidence="3 4">cv. Gransden 2004</strain>
    </source>
</reference>
<dbReference type="Gramene" id="Pp3c23_9710V3.2">
    <property type="protein sequence ID" value="PAC:32950674.CDS.1"/>
    <property type="gene ID" value="Pp3c23_9710"/>
</dbReference>
<evidence type="ECO:0000313" key="4">
    <source>
        <dbReference type="Proteomes" id="UP000006727"/>
    </source>
</evidence>
<accession>A0A2K1IIP2</accession>
<reference evidence="2 4" key="2">
    <citation type="journal article" date="2018" name="Plant J.">
        <title>The Physcomitrella patens chromosome-scale assembly reveals moss genome structure and evolution.</title>
        <authorList>
            <person name="Lang D."/>
            <person name="Ullrich K.K."/>
            <person name="Murat F."/>
            <person name="Fuchs J."/>
            <person name="Jenkins J."/>
            <person name="Haas F.B."/>
            <person name="Piednoel M."/>
            <person name="Gundlach H."/>
            <person name="Van Bel M."/>
            <person name="Meyberg R."/>
            <person name="Vives C."/>
            <person name="Morata J."/>
            <person name="Symeonidi A."/>
            <person name="Hiss M."/>
            <person name="Muchero W."/>
            <person name="Kamisugi Y."/>
            <person name="Saleh O."/>
            <person name="Blanc G."/>
            <person name="Decker E.L."/>
            <person name="van Gessel N."/>
            <person name="Grimwood J."/>
            <person name="Hayes R.D."/>
            <person name="Graham S.W."/>
            <person name="Gunter L.E."/>
            <person name="McDaniel S.F."/>
            <person name="Hoernstein S.N.W."/>
            <person name="Larsson A."/>
            <person name="Li F.W."/>
            <person name="Perroud P.F."/>
            <person name="Phillips J."/>
            <person name="Ranjan P."/>
            <person name="Rokshar D.S."/>
            <person name="Rothfels C.J."/>
            <person name="Schneider L."/>
            <person name="Shu S."/>
            <person name="Stevenson D.W."/>
            <person name="Thummler F."/>
            <person name="Tillich M."/>
            <person name="Villarreal Aguilar J.C."/>
            <person name="Widiez T."/>
            <person name="Wong G.K."/>
            <person name="Wymore A."/>
            <person name="Zhang Y."/>
            <person name="Zimmer A.D."/>
            <person name="Quatrano R.S."/>
            <person name="Mayer K.F.X."/>
            <person name="Goodstein D."/>
            <person name="Casacuberta J.M."/>
            <person name="Vandepoele K."/>
            <person name="Reski R."/>
            <person name="Cuming A.C."/>
            <person name="Tuskan G.A."/>
            <person name="Maumus F."/>
            <person name="Salse J."/>
            <person name="Schmutz J."/>
            <person name="Rensing S.A."/>
        </authorList>
    </citation>
    <scope>NUCLEOTIDE SEQUENCE [LARGE SCALE GENOMIC DNA]</scope>
    <source>
        <strain evidence="3 4">cv. Gransden 2004</strain>
    </source>
</reference>
<feature type="transmembrane region" description="Helical" evidence="1">
    <location>
        <begin position="28"/>
        <end position="51"/>
    </location>
</feature>
<sequence>MPLHGCLKAKFNSWTNETIKSRFNFLDLFIYLFFLNGLEVHLLTVLTWIVCKEGFLVSLSPCILSYPFVGMQDEVSMSIEVKCPPHTNVSIRNDNKKEF</sequence>
<keyword evidence="1" id="KW-0472">Membrane</keyword>
<dbReference type="EMBL" id="ABEU02000023">
    <property type="protein sequence ID" value="PNR29146.1"/>
    <property type="molecule type" value="Genomic_DNA"/>
</dbReference>
<evidence type="ECO:0000256" key="1">
    <source>
        <dbReference type="SAM" id="Phobius"/>
    </source>
</evidence>
<organism evidence="2">
    <name type="scientific">Physcomitrium patens</name>
    <name type="common">Spreading-leaved earth moss</name>
    <name type="synonym">Physcomitrella patens</name>
    <dbReference type="NCBI Taxonomy" id="3218"/>
    <lineage>
        <taxon>Eukaryota</taxon>
        <taxon>Viridiplantae</taxon>
        <taxon>Streptophyta</taxon>
        <taxon>Embryophyta</taxon>
        <taxon>Bryophyta</taxon>
        <taxon>Bryophytina</taxon>
        <taxon>Bryopsida</taxon>
        <taxon>Funariidae</taxon>
        <taxon>Funariales</taxon>
        <taxon>Funariaceae</taxon>
        <taxon>Physcomitrium</taxon>
    </lineage>
</organism>
<dbReference type="EnsemblPlants" id="Pp3c23_9710V3.1">
    <property type="protein sequence ID" value="PAC:32950673.CDS.1"/>
    <property type="gene ID" value="Pp3c23_9710"/>
</dbReference>
<dbReference type="Proteomes" id="UP000006727">
    <property type="component" value="Chromosome 23"/>
</dbReference>